<dbReference type="NCBIfam" id="TIGR00369">
    <property type="entry name" value="unchar_dom_1"/>
    <property type="match status" value="1"/>
</dbReference>
<evidence type="ECO:0000256" key="2">
    <source>
        <dbReference type="ARBA" id="ARBA00022801"/>
    </source>
</evidence>
<dbReference type="Proteomes" id="UP001235966">
    <property type="component" value="Unassembled WGS sequence"/>
</dbReference>
<feature type="domain" description="Thioesterase" evidence="3">
    <location>
        <begin position="35"/>
        <end position="107"/>
    </location>
</feature>
<evidence type="ECO:0000259" key="3">
    <source>
        <dbReference type="Pfam" id="PF03061"/>
    </source>
</evidence>
<keyword evidence="2" id="KW-0378">Hydrolase</keyword>
<dbReference type="CDD" id="cd03443">
    <property type="entry name" value="PaaI_thioesterase"/>
    <property type="match status" value="1"/>
</dbReference>
<dbReference type="Pfam" id="PF03061">
    <property type="entry name" value="4HBT"/>
    <property type="match status" value="1"/>
</dbReference>
<evidence type="ECO:0000256" key="1">
    <source>
        <dbReference type="ARBA" id="ARBA00008324"/>
    </source>
</evidence>
<dbReference type="InterPro" id="IPR006683">
    <property type="entry name" value="Thioestr_dom"/>
</dbReference>
<dbReference type="EMBL" id="JAUSQW010000001">
    <property type="protein sequence ID" value="MDP9799979.1"/>
    <property type="molecule type" value="Genomic_DNA"/>
</dbReference>
<sequence>MLTELGEKLGFRVVTESSQLVEMEMPVEGNRQVVGILHGGASAALIEEAGSRLALALGDDGTVPVGTELSVSHVGSARGGRVRARAELLHRGKKNCVVSVIVNDGGVTTAVGRLTCVYVAK</sequence>
<dbReference type="InterPro" id="IPR003736">
    <property type="entry name" value="PAAI_dom"/>
</dbReference>
<dbReference type="RefSeq" id="WP_278057384.1">
    <property type="nucleotide sequence ID" value="NZ_CP121247.1"/>
</dbReference>
<dbReference type="PANTHER" id="PTHR43240:SF5">
    <property type="entry name" value="1,4-DIHYDROXY-2-NAPHTHOYL-COA THIOESTERASE 1"/>
    <property type="match status" value="1"/>
</dbReference>
<comment type="caution">
    <text evidence="4">The sequence shown here is derived from an EMBL/GenBank/DDBJ whole genome shotgun (WGS) entry which is preliminary data.</text>
</comment>
<gene>
    <name evidence="4" type="ORF">J2S49_000055</name>
</gene>
<keyword evidence="5" id="KW-1185">Reference proteome</keyword>
<dbReference type="Gene3D" id="3.10.129.10">
    <property type="entry name" value="Hotdog Thioesterase"/>
    <property type="match status" value="1"/>
</dbReference>
<evidence type="ECO:0000313" key="5">
    <source>
        <dbReference type="Proteomes" id="UP001235966"/>
    </source>
</evidence>
<organism evidence="4 5">
    <name type="scientific">Arcanobacterium wilhelmae</name>
    <dbReference type="NCBI Taxonomy" id="1803177"/>
    <lineage>
        <taxon>Bacteria</taxon>
        <taxon>Bacillati</taxon>
        <taxon>Actinomycetota</taxon>
        <taxon>Actinomycetes</taxon>
        <taxon>Actinomycetales</taxon>
        <taxon>Actinomycetaceae</taxon>
        <taxon>Arcanobacterium</taxon>
    </lineage>
</organism>
<protein>
    <submittedName>
        <fullName evidence="4">Uncharacterized protein (TIGR00369 family)</fullName>
    </submittedName>
</protein>
<evidence type="ECO:0000313" key="4">
    <source>
        <dbReference type="EMBL" id="MDP9799979.1"/>
    </source>
</evidence>
<accession>A0ABT9N8E5</accession>
<dbReference type="InterPro" id="IPR029069">
    <property type="entry name" value="HotDog_dom_sf"/>
</dbReference>
<reference evidence="4 5" key="1">
    <citation type="submission" date="2023-07" db="EMBL/GenBank/DDBJ databases">
        <title>Sequencing the genomes of 1000 actinobacteria strains.</title>
        <authorList>
            <person name="Klenk H.-P."/>
        </authorList>
    </citation>
    <scope>NUCLEOTIDE SEQUENCE [LARGE SCALE GENOMIC DNA]</scope>
    <source>
        <strain evidence="4 5">DSM 102162</strain>
    </source>
</reference>
<dbReference type="SUPFAM" id="SSF54637">
    <property type="entry name" value="Thioesterase/thiol ester dehydrase-isomerase"/>
    <property type="match status" value="1"/>
</dbReference>
<comment type="similarity">
    <text evidence="1">Belongs to the thioesterase PaaI family.</text>
</comment>
<dbReference type="PANTHER" id="PTHR43240">
    <property type="entry name" value="1,4-DIHYDROXY-2-NAPHTHOYL-COA THIOESTERASE 1"/>
    <property type="match status" value="1"/>
</dbReference>
<proteinExistence type="inferred from homology"/>
<name>A0ABT9N8E5_9ACTO</name>